<evidence type="ECO:0008006" key="3">
    <source>
        <dbReference type="Google" id="ProtNLM"/>
    </source>
</evidence>
<evidence type="ECO:0000313" key="2">
    <source>
        <dbReference type="Proteomes" id="UP000184035"/>
    </source>
</evidence>
<organism evidence="1 2">
    <name type="scientific">Clostridium fallax</name>
    <dbReference type="NCBI Taxonomy" id="1533"/>
    <lineage>
        <taxon>Bacteria</taxon>
        <taxon>Bacillati</taxon>
        <taxon>Bacillota</taxon>
        <taxon>Clostridia</taxon>
        <taxon>Eubacteriales</taxon>
        <taxon>Clostridiaceae</taxon>
        <taxon>Clostridium</taxon>
    </lineage>
</organism>
<reference evidence="1 2" key="1">
    <citation type="submission" date="2016-11" db="EMBL/GenBank/DDBJ databases">
        <authorList>
            <person name="Jaros S."/>
            <person name="Januszkiewicz K."/>
            <person name="Wedrychowicz H."/>
        </authorList>
    </citation>
    <scope>NUCLEOTIDE SEQUENCE [LARGE SCALE GENOMIC DNA]</scope>
    <source>
        <strain evidence="1 2">DSM 2631</strain>
    </source>
</reference>
<keyword evidence="2" id="KW-1185">Reference proteome</keyword>
<dbReference type="Proteomes" id="UP000184035">
    <property type="component" value="Unassembled WGS sequence"/>
</dbReference>
<dbReference type="RefSeq" id="WP_172607487.1">
    <property type="nucleotide sequence ID" value="NZ_FQVM01000001.1"/>
</dbReference>
<name>A0A1M4SJM7_9CLOT</name>
<dbReference type="EMBL" id="FQVM01000001">
    <property type="protein sequence ID" value="SHE32358.1"/>
    <property type="molecule type" value="Genomic_DNA"/>
</dbReference>
<sequence length="56" mass="6695">MVDKCLYCHKTLNKDSYYENKVGKFCSEDHWNKYYNSLSKEDLIELQNSFCVCSDD</sequence>
<dbReference type="AlphaFoldDB" id="A0A1M4SJM7"/>
<accession>A0A1M4SJM7</accession>
<protein>
    <recommendedName>
        <fullName evidence="3">TRASH domain-containing protein</fullName>
    </recommendedName>
</protein>
<evidence type="ECO:0000313" key="1">
    <source>
        <dbReference type="EMBL" id="SHE32358.1"/>
    </source>
</evidence>
<proteinExistence type="predicted"/>
<gene>
    <name evidence="1" type="ORF">SAMN05443638_10156</name>
</gene>